<keyword evidence="4 6" id="KW-0472">Membrane</keyword>
<dbReference type="GO" id="GO:0071944">
    <property type="term" value="C:cell periphery"/>
    <property type="evidence" value="ECO:0007669"/>
    <property type="project" value="UniProtKB-ARBA"/>
</dbReference>
<feature type="region of interest" description="Disordered" evidence="5">
    <location>
        <begin position="182"/>
        <end position="204"/>
    </location>
</feature>
<evidence type="ECO:0000256" key="5">
    <source>
        <dbReference type="SAM" id="MobiDB-lite"/>
    </source>
</evidence>
<keyword evidence="3 6" id="KW-1133">Transmembrane helix</keyword>
<evidence type="ECO:0000313" key="8">
    <source>
        <dbReference type="Proteomes" id="UP001302126"/>
    </source>
</evidence>
<comment type="caution">
    <text evidence="7">The sequence shown here is derived from an EMBL/GenBank/DDBJ whole genome shotgun (WGS) entry which is preliminary data.</text>
</comment>
<feature type="compositionally biased region" description="Polar residues" evidence="5">
    <location>
        <begin position="250"/>
        <end position="267"/>
    </location>
</feature>
<evidence type="ECO:0000256" key="3">
    <source>
        <dbReference type="ARBA" id="ARBA00022989"/>
    </source>
</evidence>
<proteinExistence type="predicted"/>
<evidence type="ECO:0000256" key="4">
    <source>
        <dbReference type="ARBA" id="ARBA00023136"/>
    </source>
</evidence>
<keyword evidence="8" id="KW-1185">Reference proteome</keyword>
<dbReference type="InterPro" id="IPR051694">
    <property type="entry name" value="Immunoregulatory_rcpt-like"/>
</dbReference>
<dbReference type="GO" id="GO:0016020">
    <property type="term" value="C:membrane"/>
    <property type="evidence" value="ECO:0007669"/>
    <property type="project" value="UniProtKB-SubCell"/>
</dbReference>
<feature type="region of interest" description="Disordered" evidence="5">
    <location>
        <begin position="243"/>
        <end position="332"/>
    </location>
</feature>
<reference evidence="7" key="2">
    <citation type="submission" date="2023-05" db="EMBL/GenBank/DDBJ databases">
        <authorList>
            <consortium name="Lawrence Berkeley National Laboratory"/>
            <person name="Steindorff A."/>
            <person name="Hensen N."/>
            <person name="Bonometti L."/>
            <person name="Westerberg I."/>
            <person name="Brannstrom I.O."/>
            <person name="Guillou S."/>
            <person name="Cros-Aarteil S."/>
            <person name="Calhoun S."/>
            <person name="Haridas S."/>
            <person name="Kuo A."/>
            <person name="Mondo S."/>
            <person name="Pangilinan J."/>
            <person name="Riley R."/>
            <person name="Labutti K."/>
            <person name="Andreopoulos B."/>
            <person name="Lipzen A."/>
            <person name="Chen C."/>
            <person name="Yanf M."/>
            <person name="Daum C."/>
            <person name="Ng V."/>
            <person name="Clum A."/>
            <person name="Ohm R."/>
            <person name="Martin F."/>
            <person name="Silar P."/>
            <person name="Natvig D."/>
            <person name="Lalanne C."/>
            <person name="Gautier V."/>
            <person name="Ament-Velasquez S.L."/>
            <person name="Kruys A."/>
            <person name="Hutchinson M.I."/>
            <person name="Powell A.J."/>
            <person name="Barry K."/>
            <person name="Miller A.N."/>
            <person name="Grigoriev I.V."/>
            <person name="Debuchy R."/>
            <person name="Gladieux P."/>
            <person name="Thoren M.H."/>
            <person name="Johannesson H."/>
        </authorList>
    </citation>
    <scope>NUCLEOTIDE SEQUENCE</scope>
    <source>
        <strain evidence="7">PSN309</strain>
    </source>
</reference>
<reference evidence="7" key="1">
    <citation type="journal article" date="2023" name="Mol. Phylogenet. Evol.">
        <title>Genome-scale phylogeny and comparative genomics of the fungal order Sordariales.</title>
        <authorList>
            <person name="Hensen N."/>
            <person name="Bonometti L."/>
            <person name="Westerberg I."/>
            <person name="Brannstrom I.O."/>
            <person name="Guillou S."/>
            <person name="Cros-Aarteil S."/>
            <person name="Calhoun S."/>
            <person name="Haridas S."/>
            <person name="Kuo A."/>
            <person name="Mondo S."/>
            <person name="Pangilinan J."/>
            <person name="Riley R."/>
            <person name="LaButti K."/>
            <person name="Andreopoulos B."/>
            <person name="Lipzen A."/>
            <person name="Chen C."/>
            <person name="Yan M."/>
            <person name="Daum C."/>
            <person name="Ng V."/>
            <person name="Clum A."/>
            <person name="Steindorff A."/>
            <person name="Ohm R.A."/>
            <person name="Martin F."/>
            <person name="Silar P."/>
            <person name="Natvig D.O."/>
            <person name="Lalanne C."/>
            <person name="Gautier V."/>
            <person name="Ament-Velasquez S.L."/>
            <person name="Kruys A."/>
            <person name="Hutchinson M.I."/>
            <person name="Powell A.J."/>
            <person name="Barry K."/>
            <person name="Miller A.N."/>
            <person name="Grigoriev I.V."/>
            <person name="Debuchy R."/>
            <person name="Gladieux P."/>
            <person name="Hiltunen Thoren M."/>
            <person name="Johannesson H."/>
        </authorList>
    </citation>
    <scope>NUCLEOTIDE SEQUENCE</scope>
    <source>
        <strain evidence="7">PSN309</strain>
    </source>
</reference>
<dbReference type="Proteomes" id="UP001302126">
    <property type="component" value="Unassembled WGS sequence"/>
</dbReference>
<evidence type="ECO:0000313" key="7">
    <source>
        <dbReference type="EMBL" id="KAK4182287.1"/>
    </source>
</evidence>
<feature type="transmembrane region" description="Helical" evidence="6">
    <location>
        <begin position="214"/>
        <end position="237"/>
    </location>
</feature>
<keyword evidence="2 6" id="KW-0812">Transmembrane</keyword>
<evidence type="ECO:0000256" key="2">
    <source>
        <dbReference type="ARBA" id="ARBA00022692"/>
    </source>
</evidence>
<protein>
    <submittedName>
        <fullName evidence="7">Uncharacterized protein</fullName>
    </submittedName>
</protein>
<dbReference type="PANTHER" id="PTHR15549">
    <property type="entry name" value="PAIRED IMMUNOGLOBULIN-LIKE TYPE 2 RECEPTOR"/>
    <property type="match status" value="1"/>
</dbReference>
<name>A0AAN7ADX5_9PEZI</name>
<dbReference type="EMBL" id="MU864690">
    <property type="protein sequence ID" value="KAK4182287.1"/>
    <property type="molecule type" value="Genomic_DNA"/>
</dbReference>
<evidence type="ECO:0000256" key="1">
    <source>
        <dbReference type="ARBA" id="ARBA00004167"/>
    </source>
</evidence>
<evidence type="ECO:0000256" key="6">
    <source>
        <dbReference type="SAM" id="Phobius"/>
    </source>
</evidence>
<gene>
    <name evidence="7" type="ORF">QBC35DRAFT_457444</name>
</gene>
<accession>A0AAN7ADX5</accession>
<organism evidence="7 8">
    <name type="scientific">Podospora australis</name>
    <dbReference type="NCBI Taxonomy" id="1536484"/>
    <lineage>
        <taxon>Eukaryota</taxon>
        <taxon>Fungi</taxon>
        <taxon>Dikarya</taxon>
        <taxon>Ascomycota</taxon>
        <taxon>Pezizomycotina</taxon>
        <taxon>Sordariomycetes</taxon>
        <taxon>Sordariomycetidae</taxon>
        <taxon>Sordariales</taxon>
        <taxon>Podosporaceae</taxon>
        <taxon>Podospora</taxon>
    </lineage>
</organism>
<feature type="compositionally biased region" description="Low complexity" evidence="5">
    <location>
        <begin position="268"/>
        <end position="277"/>
    </location>
</feature>
<sequence length="332" mass="34853">MARINPNIANGTCYSTDNTKTKGTFVPCGNDLIQAWPCCQLGSVCLSLGDANACWDPKSLNTYVAGCTDPSFVSPNCLRKPPTFRNQEWVGLNQACTELNANRGPGGVKWTGCKVDDNSTELVKVPMANCTPYCSESDVMFVGSSSLAAYASLPTISGSSIFWVGDYTPPPTPAPGYTPGTTTGVIPTSKPMNPPSSSGDKDAGGLSTGAKAGIGVGAAVGGLILLALIAGLVVSCLRRRRQHKQQHQQGNNTGYGNHGFNHQSQDVSMYAPSSGGYPSPPMPYSSTFPHHNMGAPAGYDSPRNHLAAHNSYKSELPAEEPSPTYKPPLSPP</sequence>
<comment type="subcellular location">
    <subcellularLocation>
        <location evidence="1">Membrane</location>
        <topology evidence="1">Single-pass membrane protein</topology>
    </subcellularLocation>
</comment>
<dbReference type="AlphaFoldDB" id="A0AAN7ADX5"/>